<proteinExistence type="predicted"/>
<gene>
    <name evidence="2" type="ORF">BC936DRAFT_147395</name>
</gene>
<keyword evidence="1" id="KW-0472">Membrane</keyword>
<keyword evidence="1" id="KW-1133">Transmembrane helix</keyword>
<evidence type="ECO:0000313" key="2">
    <source>
        <dbReference type="EMBL" id="RUP46067.1"/>
    </source>
</evidence>
<reference evidence="2 3" key="1">
    <citation type="journal article" date="2018" name="New Phytol.">
        <title>Phylogenomics of Endogonaceae and evolution of mycorrhizas within Mucoromycota.</title>
        <authorList>
            <person name="Chang Y."/>
            <person name="Desiro A."/>
            <person name="Na H."/>
            <person name="Sandor L."/>
            <person name="Lipzen A."/>
            <person name="Clum A."/>
            <person name="Barry K."/>
            <person name="Grigoriev I.V."/>
            <person name="Martin F.M."/>
            <person name="Stajich J.E."/>
            <person name="Smith M.E."/>
            <person name="Bonito G."/>
            <person name="Spatafora J.W."/>
        </authorList>
    </citation>
    <scope>NUCLEOTIDE SEQUENCE [LARGE SCALE GENOMIC DNA]</scope>
    <source>
        <strain evidence="2 3">GMNB39</strain>
    </source>
</reference>
<sequence>MRRVTTTGGSTDDGKLRQTLLKFRSLLWPFVIAIMMGTSSTFQANLSAYIDYLQTANMSVKGRQTCIVLIVSRKVLFDEHPPTSHHRKWERELPIDFQSSMPFAGCALMEMGHVLVWVDEAVDKSPGISLESRSAHSVLLDIARS</sequence>
<feature type="transmembrane region" description="Helical" evidence="1">
    <location>
        <begin position="26"/>
        <end position="50"/>
    </location>
</feature>
<name>A0A433D5E0_9FUNG</name>
<dbReference type="AlphaFoldDB" id="A0A433D5E0"/>
<keyword evidence="3" id="KW-1185">Reference proteome</keyword>
<evidence type="ECO:0000256" key="1">
    <source>
        <dbReference type="SAM" id="Phobius"/>
    </source>
</evidence>
<dbReference type="Proteomes" id="UP000268093">
    <property type="component" value="Unassembled WGS sequence"/>
</dbReference>
<keyword evidence="1" id="KW-0812">Transmembrane</keyword>
<evidence type="ECO:0000313" key="3">
    <source>
        <dbReference type="Proteomes" id="UP000268093"/>
    </source>
</evidence>
<comment type="caution">
    <text evidence="2">The sequence shown here is derived from an EMBL/GenBank/DDBJ whole genome shotgun (WGS) entry which is preliminary data.</text>
</comment>
<dbReference type="EMBL" id="RBNI01006366">
    <property type="protein sequence ID" value="RUP46067.1"/>
    <property type="molecule type" value="Genomic_DNA"/>
</dbReference>
<accession>A0A433D5E0</accession>
<organism evidence="2 3">
    <name type="scientific">Jimgerdemannia flammicorona</name>
    <dbReference type="NCBI Taxonomy" id="994334"/>
    <lineage>
        <taxon>Eukaryota</taxon>
        <taxon>Fungi</taxon>
        <taxon>Fungi incertae sedis</taxon>
        <taxon>Mucoromycota</taxon>
        <taxon>Mucoromycotina</taxon>
        <taxon>Endogonomycetes</taxon>
        <taxon>Endogonales</taxon>
        <taxon>Endogonaceae</taxon>
        <taxon>Jimgerdemannia</taxon>
    </lineage>
</organism>
<protein>
    <submittedName>
        <fullName evidence="2">Uncharacterized protein</fullName>
    </submittedName>
</protein>